<accession>A0ACC1QCP0</accession>
<keyword evidence="2" id="KW-1185">Reference proteome</keyword>
<reference evidence="1" key="1">
    <citation type="submission" date="2022-07" db="EMBL/GenBank/DDBJ databases">
        <title>Genome Sequence of Lecanicillium saksenae.</title>
        <authorList>
            <person name="Buettner E."/>
        </authorList>
    </citation>
    <scope>NUCLEOTIDE SEQUENCE</scope>
    <source>
        <strain evidence="1">VT-O1</strain>
    </source>
</reference>
<proteinExistence type="predicted"/>
<name>A0ACC1QCP0_9HYPO</name>
<evidence type="ECO:0000313" key="2">
    <source>
        <dbReference type="Proteomes" id="UP001148737"/>
    </source>
</evidence>
<evidence type="ECO:0000313" key="1">
    <source>
        <dbReference type="EMBL" id="KAJ3472109.1"/>
    </source>
</evidence>
<gene>
    <name evidence="1" type="ORF">NLG97_g11278</name>
</gene>
<protein>
    <submittedName>
        <fullName evidence="1">Uncharacterized protein</fullName>
    </submittedName>
</protein>
<sequence length="145" mass="15060">MTASVTETLPVLSPDTIATLVKDLSLPPPIAIEPLHVTAAFHSIYLVRFAGDAAPSIPTSTCGKADSGGDDDGGGGGEVTLVLRVSGRDIPRAKTANEVAVLRWLAARTAIPVPTVVRYDASTDNALGREFTLLERVPGASVDKI</sequence>
<dbReference type="Proteomes" id="UP001148737">
    <property type="component" value="Unassembled WGS sequence"/>
</dbReference>
<comment type="caution">
    <text evidence="1">The sequence shown here is derived from an EMBL/GenBank/DDBJ whole genome shotgun (WGS) entry which is preliminary data.</text>
</comment>
<organism evidence="1 2">
    <name type="scientific">Lecanicillium saksenae</name>
    <dbReference type="NCBI Taxonomy" id="468837"/>
    <lineage>
        <taxon>Eukaryota</taxon>
        <taxon>Fungi</taxon>
        <taxon>Dikarya</taxon>
        <taxon>Ascomycota</taxon>
        <taxon>Pezizomycotina</taxon>
        <taxon>Sordariomycetes</taxon>
        <taxon>Hypocreomycetidae</taxon>
        <taxon>Hypocreales</taxon>
        <taxon>Cordycipitaceae</taxon>
        <taxon>Lecanicillium</taxon>
    </lineage>
</organism>
<dbReference type="EMBL" id="JANAKD010003469">
    <property type="protein sequence ID" value="KAJ3472109.1"/>
    <property type="molecule type" value="Genomic_DNA"/>
</dbReference>